<gene>
    <name evidence="2" type="ORF">QJT81_09720</name>
</gene>
<protein>
    <submittedName>
        <fullName evidence="2">Uncharacterized protein</fullName>
    </submittedName>
</protein>
<accession>A0AA95KQ14</accession>
<evidence type="ECO:0000313" key="2">
    <source>
        <dbReference type="EMBL" id="WGZ96225.1"/>
    </source>
</evidence>
<dbReference type="EMBL" id="CP124756">
    <property type="protein sequence ID" value="WGZ96225.1"/>
    <property type="molecule type" value="Genomic_DNA"/>
</dbReference>
<feature type="compositionally biased region" description="Basic and acidic residues" evidence="1">
    <location>
        <begin position="67"/>
        <end position="82"/>
    </location>
</feature>
<reference evidence="2" key="1">
    <citation type="journal article" date="2023" name="Int. J. Mol. Sci.">
        <title>Metagenomics Revealed a New Genus 'Candidatus Thiocaldithrix dubininis' gen. nov., sp. nov. and a New Species 'Candidatus Thiothrix putei' sp. nov. in the Family Thiotrichaceae, Some Members of Which Have Traits of Both Na+- and H+-Motive Energetics.</title>
        <authorList>
            <person name="Ravin N.V."/>
            <person name="Muntyan M.S."/>
            <person name="Smolyakov D.D."/>
            <person name="Rudenko T.S."/>
            <person name="Beletsky A.V."/>
            <person name="Mardanov A.V."/>
            <person name="Grabovich M.Y."/>
        </authorList>
    </citation>
    <scope>NUCLEOTIDE SEQUENCE</scope>
    <source>
        <strain evidence="2">GKL-02</strain>
    </source>
</reference>
<dbReference type="Proteomes" id="UP001301326">
    <property type="component" value="Chromosome"/>
</dbReference>
<dbReference type="PROSITE" id="PS51257">
    <property type="entry name" value="PROKAR_LIPOPROTEIN"/>
    <property type="match status" value="1"/>
</dbReference>
<proteinExistence type="predicted"/>
<organism evidence="2">
    <name type="scientific">Candidatus Thiothrix putei</name>
    <dbReference type="NCBI Taxonomy" id="3080811"/>
    <lineage>
        <taxon>Bacteria</taxon>
        <taxon>Pseudomonadati</taxon>
        <taxon>Pseudomonadota</taxon>
        <taxon>Gammaproteobacteria</taxon>
        <taxon>Thiotrichales</taxon>
        <taxon>Thiotrichaceae</taxon>
        <taxon>Thiothrix</taxon>
    </lineage>
</organism>
<dbReference type="AlphaFoldDB" id="A0AA95KQ14"/>
<feature type="region of interest" description="Disordered" evidence="1">
    <location>
        <begin position="46"/>
        <end position="82"/>
    </location>
</feature>
<name>A0AA95KQ14_9GAMM</name>
<sequence>MMKQTSSQTLAGMLVLLVSLTVSGCANFSEMMVGAVSSINPFKQQTEAEAPDAAPINKGVPLAEPKSSIRVETKPPEPKGQQKVEVNVGNNKQCTTFCALPLRKPPASK</sequence>
<dbReference type="KEGG" id="tput:QJT81_09720"/>
<reference evidence="2" key="2">
    <citation type="submission" date="2023-04" db="EMBL/GenBank/DDBJ databases">
        <authorList>
            <person name="Beletskiy A.V."/>
            <person name="Mardanov A.V."/>
            <person name="Ravin N.V."/>
        </authorList>
    </citation>
    <scope>NUCLEOTIDE SEQUENCE</scope>
    <source>
        <strain evidence="2">GKL-02</strain>
    </source>
</reference>
<evidence type="ECO:0000256" key="1">
    <source>
        <dbReference type="SAM" id="MobiDB-lite"/>
    </source>
</evidence>